<feature type="compositionally biased region" description="Acidic residues" evidence="5">
    <location>
        <begin position="108"/>
        <end position="119"/>
    </location>
</feature>
<keyword evidence="4 6" id="KW-0472">Membrane</keyword>
<feature type="transmembrane region" description="Helical" evidence="6">
    <location>
        <begin position="175"/>
        <end position="195"/>
    </location>
</feature>
<dbReference type="PANTHER" id="PTHR23510">
    <property type="entry name" value="INNER MEMBRANE TRANSPORT PROTEIN YAJR"/>
    <property type="match status" value="1"/>
</dbReference>
<evidence type="ECO:0000256" key="1">
    <source>
        <dbReference type="ARBA" id="ARBA00004141"/>
    </source>
</evidence>
<evidence type="ECO:0000313" key="7">
    <source>
        <dbReference type="EMBL" id="ACF81045.1"/>
    </source>
</evidence>
<protein>
    <recommendedName>
        <fullName evidence="8">SPX domain-containing membrane protein</fullName>
    </recommendedName>
</protein>
<keyword evidence="2 6" id="KW-0812">Transmembrane</keyword>
<evidence type="ECO:0000256" key="5">
    <source>
        <dbReference type="SAM" id="MobiDB-lite"/>
    </source>
</evidence>
<proteinExistence type="evidence at transcript level"/>
<name>B4FG02_MAIZE</name>
<dbReference type="EMBL" id="BT036040">
    <property type="protein sequence ID" value="ACF81045.1"/>
    <property type="molecule type" value="mRNA"/>
</dbReference>
<dbReference type="SUPFAM" id="SSF103473">
    <property type="entry name" value="MFS general substrate transporter"/>
    <property type="match status" value="1"/>
</dbReference>
<dbReference type="Gene3D" id="1.20.1250.20">
    <property type="entry name" value="MFS general substrate transporter like domains"/>
    <property type="match status" value="1"/>
</dbReference>
<comment type="subcellular location">
    <subcellularLocation>
        <location evidence="1">Membrane</location>
        <topology evidence="1">Multi-pass membrane protein</topology>
    </subcellularLocation>
</comment>
<evidence type="ECO:0000256" key="6">
    <source>
        <dbReference type="SAM" id="Phobius"/>
    </source>
</evidence>
<feature type="region of interest" description="Disordered" evidence="5">
    <location>
        <begin position="104"/>
        <end position="125"/>
    </location>
</feature>
<feature type="transmembrane region" description="Helical" evidence="6">
    <location>
        <begin position="43"/>
        <end position="61"/>
    </location>
</feature>
<dbReference type="PANTHER" id="PTHR23510:SF72">
    <property type="entry name" value="SPX DOMAIN-CONTAINING MEMBRANE PROTEIN OS04G0573000"/>
    <property type="match status" value="1"/>
</dbReference>
<evidence type="ECO:0008006" key="8">
    <source>
        <dbReference type="Google" id="ProtNLM"/>
    </source>
</evidence>
<feature type="transmembrane region" description="Helical" evidence="6">
    <location>
        <begin position="207"/>
        <end position="228"/>
    </location>
</feature>
<dbReference type="ExpressionAtlas" id="B4FG02">
    <property type="expression patterns" value="baseline and differential"/>
</dbReference>
<evidence type="ECO:0000256" key="2">
    <source>
        <dbReference type="ARBA" id="ARBA00022692"/>
    </source>
</evidence>
<dbReference type="InterPro" id="IPR036259">
    <property type="entry name" value="MFS_trans_sf"/>
</dbReference>
<reference evidence="7" key="1">
    <citation type="journal article" date="2009" name="PLoS Genet.">
        <title>Sequencing, mapping, and analysis of 27,455 maize full-length cDNAs.</title>
        <authorList>
            <person name="Soderlund C."/>
            <person name="Descour A."/>
            <person name="Kudrna D."/>
            <person name="Bomhoff M."/>
            <person name="Boyd L."/>
            <person name="Currie J."/>
            <person name="Angelova A."/>
            <person name="Collura K."/>
            <person name="Wissotski M."/>
            <person name="Ashley E."/>
            <person name="Morrow D."/>
            <person name="Fernandes J."/>
            <person name="Walbot V."/>
            <person name="Yu Y."/>
        </authorList>
    </citation>
    <scope>NUCLEOTIDE SEQUENCE</scope>
    <source>
        <strain evidence="7">B73</strain>
    </source>
</reference>
<feature type="transmembrane region" description="Helical" evidence="6">
    <location>
        <begin position="300"/>
        <end position="324"/>
    </location>
</feature>
<organism evidence="7">
    <name type="scientific">Zea mays</name>
    <name type="common">Maize</name>
    <dbReference type="NCBI Taxonomy" id="4577"/>
    <lineage>
        <taxon>Eukaryota</taxon>
        <taxon>Viridiplantae</taxon>
        <taxon>Streptophyta</taxon>
        <taxon>Embryophyta</taxon>
        <taxon>Tracheophyta</taxon>
        <taxon>Spermatophyta</taxon>
        <taxon>Magnoliopsida</taxon>
        <taxon>Liliopsida</taxon>
        <taxon>Poales</taxon>
        <taxon>Poaceae</taxon>
        <taxon>PACMAD clade</taxon>
        <taxon>Panicoideae</taxon>
        <taxon>Andropogonodae</taxon>
        <taxon>Andropogoneae</taxon>
        <taxon>Tripsacinae</taxon>
        <taxon>Zea</taxon>
    </lineage>
</organism>
<dbReference type="AlphaFoldDB" id="B4FG02"/>
<dbReference type="InterPro" id="IPR051068">
    <property type="entry name" value="MFS_Domain-Containing_Protein"/>
</dbReference>
<sequence length="328" mass="35890">MRLQASAGFVSASALGMACGPALAGFLQIKFKIYSLSFNQSTLPGWVMCISWLIYLLWLWLTFKEPEHFTKTLVNEQPSESGRQGNSNLEAGLAEPLLQGIERRQDENSEVNDDTEVESESSHEPATSIASAYRLLTPSVKAQLLIYFMLKYAMEILLSESSVVTTYYFSWSTSAVAIFLAILGLTVLPVNAIVGSYVTNLFEDRQILLASEVMVLIGIIMSFCFTPHYSIPQYVLSAFITFVFAEVLEGVNLSLLSRVMSSRLSRGTYNGGLLSTEAGTLARVVADATITAAGYLGTDLLLNVTLLPSLVICIVSIAAALYTYNNLY</sequence>
<evidence type="ECO:0000256" key="3">
    <source>
        <dbReference type="ARBA" id="ARBA00022989"/>
    </source>
</evidence>
<keyword evidence="3 6" id="KW-1133">Transmembrane helix</keyword>
<dbReference type="PROSITE" id="PS51257">
    <property type="entry name" value="PROKAR_LIPOPROTEIN"/>
    <property type="match status" value="1"/>
</dbReference>
<feature type="transmembrane region" description="Helical" evidence="6">
    <location>
        <begin position="144"/>
        <end position="169"/>
    </location>
</feature>
<dbReference type="GO" id="GO:0016020">
    <property type="term" value="C:membrane"/>
    <property type="evidence" value="ECO:0007669"/>
    <property type="project" value="UniProtKB-SubCell"/>
</dbReference>
<accession>B4FG02</accession>
<evidence type="ECO:0000256" key="4">
    <source>
        <dbReference type="ARBA" id="ARBA00023136"/>
    </source>
</evidence>
<feature type="transmembrane region" description="Helical" evidence="6">
    <location>
        <begin position="234"/>
        <end position="256"/>
    </location>
</feature>